<name>A0ABQ1BIU4_9MYCO</name>
<organism evidence="5 6">
    <name type="scientific">Mycobacterium kubicae</name>
    <dbReference type="NCBI Taxonomy" id="120959"/>
    <lineage>
        <taxon>Bacteria</taxon>
        <taxon>Bacillati</taxon>
        <taxon>Actinomycetota</taxon>
        <taxon>Actinomycetes</taxon>
        <taxon>Mycobacteriales</taxon>
        <taxon>Mycobacteriaceae</taxon>
        <taxon>Mycobacterium</taxon>
        <taxon>Mycobacterium simiae complex</taxon>
    </lineage>
</organism>
<evidence type="ECO:0000256" key="1">
    <source>
        <dbReference type="ARBA" id="ARBA00022630"/>
    </source>
</evidence>
<comment type="catalytic activity">
    <reaction evidence="3">
        <text>[thioredoxin]-dithiol + NADP(+) = [thioredoxin]-disulfide + NADPH + H(+)</text>
        <dbReference type="Rhea" id="RHEA:20345"/>
        <dbReference type="Rhea" id="RHEA-COMP:10698"/>
        <dbReference type="Rhea" id="RHEA-COMP:10700"/>
        <dbReference type="ChEBI" id="CHEBI:15378"/>
        <dbReference type="ChEBI" id="CHEBI:29950"/>
        <dbReference type="ChEBI" id="CHEBI:50058"/>
        <dbReference type="ChEBI" id="CHEBI:57783"/>
        <dbReference type="ChEBI" id="CHEBI:58349"/>
        <dbReference type="EC" id="1.8.1.9"/>
    </reaction>
</comment>
<dbReference type="Proteomes" id="UP000465306">
    <property type="component" value="Unassembled WGS sequence"/>
</dbReference>
<sequence length="331" mass="34623">MALSPRAGNLAVMNTTWDCTVIGGGAAGLSAALVLGRARRRTLLVDAGRQSNLPAPGIGGLLGHDGRPPAELYAAGRQELTKYPTVEVRNSEITTAKRGFEVALADGTVEHTRTVLLATGMEYRYPNITGLDALWGRSAFHCPFCHGWEVRNQPLAVLADGKRAVHSALLLRAWSDDIMVLSNGSPVSEPERQQLSAAGIDADTRTIAELSSRDGGLDEVVFDDGFRLPRRGVLVAATLHQRSTLPAQLGLAMAPPGPVVADAVAIDAMHRTSVPGVFAAGDVSTQMPQVAGAVAAGSLAASAVVQTLQAENVGLAVPDWPEIKENADAHA</sequence>
<dbReference type="PRINTS" id="PR00368">
    <property type="entry name" value="FADPNR"/>
</dbReference>
<dbReference type="InterPro" id="IPR036188">
    <property type="entry name" value="FAD/NAD-bd_sf"/>
</dbReference>
<dbReference type="PRINTS" id="PR00469">
    <property type="entry name" value="PNDRDTASEII"/>
</dbReference>
<accession>A0ABQ1BIU4</accession>
<keyword evidence="6" id="KW-1185">Reference proteome</keyword>
<keyword evidence="2" id="KW-0560">Oxidoreductase</keyword>
<feature type="domain" description="FAD/NAD(P)-binding" evidence="4">
    <location>
        <begin position="18"/>
        <end position="297"/>
    </location>
</feature>
<proteinExistence type="predicted"/>
<dbReference type="PANTHER" id="PTHR48105">
    <property type="entry name" value="THIOREDOXIN REDUCTASE 1-RELATED-RELATED"/>
    <property type="match status" value="1"/>
</dbReference>
<evidence type="ECO:0000313" key="6">
    <source>
        <dbReference type="Proteomes" id="UP000465306"/>
    </source>
</evidence>
<reference evidence="5 6" key="1">
    <citation type="journal article" date="2019" name="Emerg. Microbes Infect.">
        <title>Comprehensive subspecies identification of 175 nontuberculous mycobacteria species based on 7547 genomic profiles.</title>
        <authorList>
            <person name="Matsumoto Y."/>
            <person name="Kinjo T."/>
            <person name="Motooka D."/>
            <person name="Nabeya D."/>
            <person name="Jung N."/>
            <person name="Uechi K."/>
            <person name="Horii T."/>
            <person name="Iida T."/>
            <person name="Fujita J."/>
            <person name="Nakamura S."/>
        </authorList>
    </citation>
    <scope>NUCLEOTIDE SEQUENCE [LARGE SCALE GENOMIC DNA]</scope>
    <source>
        <strain evidence="5 6">JCM 13573</strain>
    </source>
</reference>
<dbReference type="InterPro" id="IPR023753">
    <property type="entry name" value="FAD/NAD-binding_dom"/>
</dbReference>
<dbReference type="InterPro" id="IPR050097">
    <property type="entry name" value="Ferredoxin-NADP_redctase_2"/>
</dbReference>
<dbReference type="Gene3D" id="3.50.50.60">
    <property type="entry name" value="FAD/NAD(P)-binding domain"/>
    <property type="match status" value="2"/>
</dbReference>
<comment type="caution">
    <text evidence="5">The sequence shown here is derived from an EMBL/GenBank/DDBJ whole genome shotgun (WGS) entry which is preliminary data.</text>
</comment>
<evidence type="ECO:0000256" key="3">
    <source>
        <dbReference type="ARBA" id="ARBA00048132"/>
    </source>
</evidence>
<evidence type="ECO:0000256" key="2">
    <source>
        <dbReference type="ARBA" id="ARBA00023002"/>
    </source>
</evidence>
<dbReference type="EMBL" id="BLKU01000002">
    <property type="protein sequence ID" value="GFG63613.1"/>
    <property type="molecule type" value="Genomic_DNA"/>
</dbReference>
<protein>
    <recommendedName>
        <fullName evidence="4">FAD/NAD(P)-binding domain-containing protein</fullName>
    </recommendedName>
</protein>
<evidence type="ECO:0000259" key="4">
    <source>
        <dbReference type="Pfam" id="PF07992"/>
    </source>
</evidence>
<dbReference type="Pfam" id="PF07992">
    <property type="entry name" value="Pyr_redox_2"/>
    <property type="match status" value="1"/>
</dbReference>
<keyword evidence="1" id="KW-0285">Flavoprotein</keyword>
<dbReference type="SUPFAM" id="SSF51905">
    <property type="entry name" value="FAD/NAD(P)-binding domain"/>
    <property type="match status" value="1"/>
</dbReference>
<gene>
    <name evidence="5" type="ORF">MKUB_11030</name>
</gene>
<evidence type="ECO:0000313" key="5">
    <source>
        <dbReference type="EMBL" id="GFG63613.1"/>
    </source>
</evidence>